<name>H8L3K0_FRAAD</name>
<dbReference type="InterPro" id="IPR036909">
    <property type="entry name" value="Cyt_c-like_dom_sf"/>
</dbReference>
<dbReference type="KEGG" id="fau:Fraau_3041"/>
<dbReference type="eggNOG" id="COG3748">
    <property type="taxonomic scope" value="Bacteria"/>
</dbReference>
<proteinExistence type="predicted"/>
<dbReference type="AlphaFoldDB" id="H8L3K0"/>
<feature type="transmembrane region" description="Helical" evidence="2">
    <location>
        <begin position="83"/>
        <end position="102"/>
    </location>
</feature>
<dbReference type="EMBL" id="CP003350">
    <property type="protein sequence ID" value="AFC87369.1"/>
    <property type="molecule type" value="Genomic_DNA"/>
</dbReference>
<dbReference type="Proteomes" id="UP000005234">
    <property type="component" value="Chromosome"/>
</dbReference>
<protein>
    <submittedName>
        <fullName evidence="4">Putative membrane protein</fullName>
    </submittedName>
</protein>
<feature type="transmembrane region" description="Helical" evidence="2">
    <location>
        <begin position="176"/>
        <end position="195"/>
    </location>
</feature>
<evidence type="ECO:0000256" key="2">
    <source>
        <dbReference type="SAM" id="Phobius"/>
    </source>
</evidence>
<feature type="transmembrane region" description="Helical" evidence="2">
    <location>
        <begin position="114"/>
        <end position="136"/>
    </location>
</feature>
<dbReference type="GO" id="GO:0020037">
    <property type="term" value="F:heme binding"/>
    <property type="evidence" value="ECO:0007669"/>
    <property type="project" value="InterPro"/>
</dbReference>
<feature type="transmembrane region" description="Helical" evidence="2">
    <location>
        <begin position="12"/>
        <end position="33"/>
    </location>
</feature>
<dbReference type="HOGENOM" id="CLU_058049_0_0_6"/>
<feature type="region of interest" description="Disordered" evidence="1">
    <location>
        <begin position="300"/>
        <end position="323"/>
    </location>
</feature>
<gene>
    <name evidence="4" type="ordered locus">Fraau_3041</name>
</gene>
<dbReference type="RefSeq" id="WP_014404372.1">
    <property type="nucleotide sequence ID" value="NC_017033.1"/>
</dbReference>
<sequence>MHGYILEMLGQLLRWLHVVAAMAWVGESFYFVALDQGLQSPRHAGPAGIAGESWSVHGGGFYHKQKYMVAPAVMPEVLHWSKWKAYATWLSGFALLLSLYMLQPDLYLIDPAVAPLRAPLAIALALGILLLGWLVYDGFCRILGDRNRLIALLLGLWMLAIDWLDCHLFAGRAAWLLTGAVMASIMSANVFFVIIPGQRRMVDAMARGETPDPEFGRRGKQRSVHNTYLTLPVVFAMLSNHFAIGYARPDNWLMLALIMLGGALIRQFFVLYHGGRRVWWLPAGGTVAIVAALAVASPPSIGTASRPPPRASVAAADSTSQPAPTPQIMALLARRCAACHASHPTMMATAPKGLDFQQPAVVARHAYEIYSQAALLRAMPLGNITHMTDEERVLLAQWYQSRTRTTRVSP</sequence>
<organism evidence="4 5">
    <name type="scientific">Frateuria aurantia (strain ATCC 33424 / DSM 6220 / KCTC 2777 / LMG 1558 / NBRC 3245 / NCIMB 13370)</name>
    <name type="common">Acetobacter aurantius</name>
    <dbReference type="NCBI Taxonomy" id="767434"/>
    <lineage>
        <taxon>Bacteria</taxon>
        <taxon>Pseudomonadati</taxon>
        <taxon>Pseudomonadota</taxon>
        <taxon>Gammaproteobacteria</taxon>
        <taxon>Lysobacterales</taxon>
        <taxon>Rhodanobacteraceae</taxon>
        <taxon>Frateuria</taxon>
    </lineage>
</organism>
<dbReference type="GO" id="GO:0009055">
    <property type="term" value="F:electron transfer activity"/>
    <property type="evidence" value="ECO:0007669"/>
    <property type="project" value="InterPro"/>
</dbReference>
<dbReference type="InterPro" id="IPR010389">
    <property type="entry name" value="Urate_ox_N"/>
</dbReference>
<feature type="transmembrane region" description="Helical" evidence="2">
    <location>
        <begin position="227"/>
        <end position="246"/>
    </location>
</feature>
<dbReference type="SUPFAM" id="SSF46626">
    <property type="entry name" value="Cytochrome c"/>
    <property type="match status" value="1"/>
</dbReference>
<evidence type="ECO:0000313" key="4">
    <source>
        <dbReference type="EMBL" id="AFC87369.1"/>
    </source>
</evidence>
<evidence type="ECO:0000259" key="3">
    <source>
        <dbReference type="Pfam" id="PF06181"/>
    </source>
</evidence>
<reference evidence="4" key="1">
    <citation type="submission" date="2012-02" db="EMBL/GenBank/DDBJ databases">
        <title>The complete genome of Frateuria aurantia DSM 6220.</title>
        <authorList>
            <consortium name="US DOE Joint Genome Institute (JGI-PGF)"/>
            <person name="Lucas S."/>
            <person name="Copeland A."/>
            <person name="Lapidus A."/>
            <person name="Glavina del Rio T."/>
            <person name="Dalin E."/>
            <person name="Tice H."/>
            <person name="Bruce D."/>
            <person name="Goodwin L."/>
            <person name="Pitluck S."/>
            <person name="Peters L."/>
            <person name="Ovchinnikova G."/>
            <person name="Teshima H."/>
            <person name="Kyrpides N."/>
            <person name="Mavromatis K."/>
            <person name="Ivanova N."/>
            <person name="Brettin T."/>
            <person name="Detter J.C."/>
            <person name="Han C."/>
            <person name="Larimer F."/>
            <person name="Land M."/>
            <person name="Hauser L."/>
            <person name="Markowitz V."/>
            <person name="Cheng J.-F."/>
            <person name="Hugenholtz P."/>
            <person name="Woyke T."/>
            <person name="Wu D."/>
            <person name="Brambilla E."/>
            <person name="Klenk H.-P."/>
            <person name="Eisen J.A."/>
        </authorList>
    </citation>
    <scope>NUCLEOTIDE SEQUENCE</scope>
    <source>
        <strain evidence="4">DSM 6220</strain>
    </source>
</reference>
<feature type="domain" description="Urate oxidase N-terminal" evidence="3">
    <location>
        <begin position="4"/>
        <end position="295"/>
    </location>
</feature>
<dbReference type="STRING" id="767434.Fraau_3041"/>
<evidence type="ECO:0000313" key="5">
    <source>
        <dbReference type="Proteomes" id="UP000005234"/>
    </source>
</evidence>
<evidence type="ECO:0000256" key="1">
    <source>
        <dbReference type="SAM" id="MobiDB-lite"/>
    </source>
</evidence>
<keyword evidence="2" id="KW-0472">Membrane</keyword>
<dbReference type="Pfam" id="PF06181">
    <property type="entry name" value="Urate_ox_N"/>
    <property type="match status" value="1"/>
</dbReference>
<feature type="transmembrane region" description="Helical" evidence="2">
    <location>
        <begin position="148"/>
        <end position="170"/>
    </location>
</feature>
<accession>H8L3K0</accession>
<feature type="transmembrane region" description="Helical" evidence="2">
    <location>
        <begin position="252"/>
        <end position="271"/>
    </location>
</feature>
<keyword evidence="2" id="KW-0812">Transmembrane</keyword>
<feature type="transmembrane region" description="Helical" evidence="2">
    <location>
        <begin position="278"/>
        <end position="296"/>
    </location>
</feature>
<keyword evidence="2" id="KW-1133">Transmembrane helix</keyword>
<keyword evidence="5" id="KW-1185">Reference proteome</keyword>
<dbReference type="OrthoDB" id="9787495at2"/>